<evidence type="ECO:0000256" key="11">
    <source>
        <dbReference type="SAM" id="Phobius"/>
    </source>
</evidence>
<evidence type="ECO:0000256" key="6">
    <source>
        <dbReference type="ARBA" id="ARBA00022676"/>
    </source>
</evidence>
<evidence type="ECO:0000256" key="10">
    <source>
        <dbReference type="HAMAP-Rule" id="MF_00230"/>
    </source>
</evidence>
<dbReference type="STRING" id="498211.CJA_2896"/>
<dbReference type="HOGENOM" id="CLU_002982_0_0_6"/>
<name>B3PC82_CELJU</name>
<dbReference type="CDD" id="cd02439">
    <property type="entry name" value="DMB-PRT_CobT"/>
    <property type="match status" value="1"/>
</dbReference>
<dbReference type="eggNOG" id="COG2038">
    <property type="taxonomic scope" value="Bacteria"/>
</dbReference>
<evidence type="ECO:0000256" key="3">
    <source>
        <dbReference type="ARBA" id="ARBA00011991"/>
    </source>
</evidence>
<evidence type="ECO:0000256" key="8">
    <source>
        <dbReference type="ARBA" id="ARBA00030686"/>
    </source>
</evidence>
<dbReference type="Pfam" id="PF02277">
    <property type="entry name" value="DBI_PRT"/>
    <property type="match status" value="1"/>
</dbReference>
<feature type="transmembrane region" description="Helical" evidence="11">
    <location>
        <begin position="273"/>
        <end position="293"/>
    </location>
</feature>
<dbReference type="Gene3D" id="1.10.1610.10">
    <property type="match status" value="1"/>
</dbReference>
<dbReference type="EC" id="2.4.2.21" evidence="3 10"/>
<evidence type="ECO:0000256" key="4">
    <source>
        <dbReference type="ARBA" id="ARBA00015486"/>
    </source>
</evidence>
<keyword evidence="11" id="KW-1133">Transmembrane helix</keyword>
<feature type="active site" description="Proton acceptor" evidence="10">
    <location>
        <position position="335"/>
    </location>
</feature>
<organism evidence="12 13">
    <name type="scientific">Cellvibrio japonicus (strain Ueda107)</name>
    <name type="common">Pseudomonas fluorescens subsp. cellulosa</name>
    <dbReference type="NCBI Taxonomy" id="498211"/>
    <lineage>
        <taxon>Bacteria</taxon>
        <taxon>Pseudomonadati</taxon>
        <taxon>Pseudomonadota</taxon>
        <taxon>Gammaproteobacteria</taxon>
        <taxon>Cellvibrionales</taxon>
        <taxon>Cellvibrionaceae</taxon>
        <taxon>Cellvibrio</taxon>
    </lineage>
</organism>
<evidence type="ECO:0000313" key="12">
    <source>
        <dbReference type="EMBL" id="ACE83310.1"/>
    </source>
</evidence>
<dbReference type="InterPro" id="IPR036087">
    <property type="entry name" value="Nict_dMeBzImd_PRibTrfase_sf"/>
</dbReference>
<protein>
    <recommendedName>
        <fullName evidence="4 10">Nicotinate-nucleotide--dimethylbenzimidazole phosphoribosyltransferase</fullName>
        <shortName evidence="10">NN:DBI PRT</shortName>
        <ecNumber evidence="3 10">2.4.2.21</ecNumber>
    </recommendedName>
    <alternativeName>
        <fullName evidence="8 10">N(1)-alpha-phosphoribosyltransferase</fullName>
    </alternativeName>
</protein>
<evidence type="ECO:0000256" key="2">
    <source>
        <dbReference type="ARBA" id="ARBA00007110"/>
    </source>
</evidence>
<comment type="pathway">
    <text evidence="1 10">Nucleoside biosynthesis; alpha-ribazole biosynthesis; alpha-ribazole from 5,6-dimethylbenzimidazole: step 1/2.</text>
</comment>
<dbReference type="NCBIfam" id="TIGR03160">
    <property type="entry name" value="cobT_DBIPRT"/>
    <property type="match status" value="1"/>
</dbReference>
<evidence type="ECO:0000313" key="13">
    <source>
        <dbReference type="Proteomes" id="UP000001036"/>
    </source>
</evidence>
<comment type="similarity">
    <text evidence="2 10">Belongs to the CobT family.</text>
</comment>
<dbReference type="PANTHER" id="PTHR43463:SF1">
    <property type="entry name" value="NICOTINATE-NUCLEOTIDE--DIMETHYLBENZIMIDAZOLE PHOSPHORIBOSYLTRANSFERASE"/>
    <property type="match status" value="1"/>
</dbReference>
<keyword evidence="11" id="KW-0472">Membrane</keyword>
<evidence type="ECO:0000256" key="7">
    <source>
        <dbReference type="ARBA" id="ARBA00022679"/>
    </source>
</evidence>
<dbReference type="NCBIfam" id="NF000996">
    <property type="entry name" value="PRK00105.1"/>
    <property type="match status" value="1"/>
</dbReference>
<dbReference type="InterPro" id="IPR017846">
    <property type="entry name" value="Nict_dMeBzImd_PRibTrfase_bact"/>
</dbReference>
<keyword evidence="11" id="KW-0812">Transmembrane</keyword>
<dbReference type="PANTHER" id="PTHR43463">
    <property type="entry name" value="NICOTINATE-NUCLEOTIDE--DIMETHYLBENZIMIDAZOLE PHOSPHORIBOSYLTRANSFERASE"/>
    <property type="match status" value="1"/>
</dbReference>
<reference evidence="12 13" key="1">
    <citation type="journal article" date="2008" name="J. Bacteriol.">
        <title>Insights into plant cell wall degradation from the genome sequence of the soil bacterium Cellvibrio japonicus.</title>
        <authorList>
            <person name="Deboy R.T."/>
            <person name="Mongodin E.F."/>
            <person name="Fouts D.E."/>
            <person name="Tailford L.E."/>
            <person name="Khouri H."/>
            <person name="Emerson J.B."/>
            <person name="Mohamoud Y."/>
            <person name="Watkins K."/>
            <person name="Henrissat B."/>
            <person name="Gilbert H.J."/>
            <person name="Nelson K.E."/>
        </authorList>
    </citation>
    <scope>NUCLEOTIDE SEQUENCE [LARGE SCALE GENOMIC DNA]</scope>
    <source>
        <strain evidence="12 13">Ueda107</strain>
    </source>
</reference>
<sequence>MQTLLLSVLMMSPGDHNTLPEWAISEPDNRLKPAIQARIDQKTKPLGALGQLENLALQIALVQGAPERLALDRPLMLVFAADHGIAAEGVSIASSKVTAQMVMNFLAGGAAINCFCRANHLPLKVIDAGIADELRPAPFALINQRLGQGTANFAQGPAMSRTQAIAGLRMGDTLAAGEIAAGSRLLAFGEMGIGNSSSAAAILAALSGARDAADIARCVGRGTGITAEQLDKKIALVQQAIARIHDTSPLNVLMEVGGFEIAQICGAMLATAAAGQLILVDGFIVSAAALLAVRINPRARHYMIFAHHSEEPGHRLILQLLDAKPLLDLGLRLGEGTGAALAWPLVQAAASFYNQMATFESAGVKV</sequence>
<keyword evidence="13" id="KW-1185">Reference proteome</keyword>
<keyword evidence="5 10" id="KW-0169">Cobalamin biosynthesis</keyword>
<dbReference type="RefSeq" id="WP_012488480.1">
    <property type="nucleotide sequence ID" value="NC_010995.1"/>
</dbReference>
<dbReference type="FunFam" id="3.40.50.10210:FF:000001">
    <property type="entry name" value="Nicotinate-nucleotide--dimethylbenzimidazole phosphoribosyltransferase"/>
    <property type="match status" value="1"/>
</dbReference>
<dbReference type="Proteomes" id="UP000001036">
    <property type="component" value="Chromosome"/>
</dbReference>
<dbReference type="EMBL" id="CP000934">
    <property type="protein sequence ID" value="ACE83310.1"/>
    <property type="molecule type" value="Genomic_DNA"/>
</dbReference>
<keyword evidence="6 10" id="KW-0328">Glycosyltransferase</keyword>
<comment type="catalytic activity">
    <reaction evidence="9 10">
        <text>5,6-dimethylbenzimidazole + nicotinate beta-D-ribonucleotide = alpha-ribazole 5'-phosphate + nicotinate + H(+)</text>
        <dbReference type="Rhea" id="RHEA:11196"/>
        <dbReference type="ChEBI" id="CHEBI:15378"/>
        <dbReference type="ChEBI" id="CHEBI:15890"/>
        <dbReference type="ChEBI" id="CHEBI:32544"/>
        <dbReference type="ChEBI" id="CHEBI:57502"/>
        <dbReference type="ChEBI" id="CHEBI:57918"/>
        <dbReference type="EC" id="2.4.2.21"/>
    </reaction>
</comment>
<dbReference type="KEGG" id="cja:CJA_2896"/>
<accession>B3PC82</accession>
<evidence type="ECO:0000256" key="1">
    <source>
        <dbReference type="ARBA" id="ARBA00005049"/>
    </source>
</evidence>
<dbReference type="GO" id="GO:0009236">
    <property type="term" value="P:cobalamin biosynthetic process"/>
    <property type="evidence" value="ECO:0007669"/>
    <property type="project" value="UniProtKB-UniRule"/>
</dbReference>
<dbReference type="GO" id="GO:0008939">
    <property type="term" value="F:nicotinate-nucleotide-dimethylbenzimidazole phosphoribosyltransferase activity"/>
    <property type="evidence" value="ECO:0007669"/>
    <property type="project" value="UniProtKB-UniRule"/>
</dbReference>
<comment type="function">
    <text evidence="10">Catalyzes the synthesis of alpha-ribazole-5'-phosphate from nicotinate mononucleotide (NAMN) and 5,6-dimethylbenzimidazole (DMB).</text>
</comment>
<dbReference type="InterPro" id="IPR003200">
    <property type="entry name" value="Nict_dMeBzImd_PRibTrfase"/>
</dbReference>
<evidence type="ECO:0000256" key="5">
    <source>
        <dbReference type="ARBA" id="ARBA00022573"/>
    </source>
</evidence>
<dbReference type="HAMAP" id="MF_00230">
    <property type="entry name" value="CobT"/>
    <property type="match status" value="1"/>
</dbReference>
<dbReference type="SUPFAM" id="SSF52733">
    <property type="entry name" value="Nicotinate mononucleotide:5,6-dimethylbenzimidazole phosphoribosyltransferase (CobT)"/>
    <property type="match status" value="1"/>
</dbReference>
<dbReference type="Gene3D" id="3.40.50.10210">
    <property type="match status" value="1"/>
</dbReference>
<proteinExistence type="inferred from homology"/>
<dbReference type="InterPro" id="IPR023195">
    <property type="entry name" value="Nict_dMeBzImd_PRibTrfase_N"/>
</dbReference>
<evidence type="ECO:0000256" key="9">
    <source>
        <dbReference type="ARBA" id="ARBA00047340"/>
    </source>
</evidence>
<gene>
    <name evidence="10 12" type="primary">cobT</name>
    <name evidence="12" type="ordered locus">CJA_2896</name>
</gene>
<dbReference type="UniPathway" id="UPA00061">
    <property type="reaction ID" value="UER00516"/>
</dbReference>
<keyword evidence="7 10" id="KW-0808">Transferase</keyword>
<dbReference type="AlphaFoldDB" id="B3PC82"/>